<protein>
    <submittedName>
        <fullName evidence="4">EamA family transporter</fullName>
    </submittedName>
</protein>
<feature type="transmembrane region" description="Helical" evidence="2">
    <location>
        <begin position="66"/>
        <end position="87"/>
    </location>
</feature>
<dbReference type="EMBL" id="JACOON010000006">
    <property type="protein sequence ID" value="MBC5648885.1"/>
    <property type="molecule type" value="Genomic_DNA"/>
</dbReference>
<feature type="domain" description="EamA" evidence="3">
    <location>
        <begin position="9"/>
        <end position="139"/>
    </location>
</feature>
<evidence type="ECO:0000313" key="4">
    <source>
        <dbReference type="EMBL" id="MBC5648885.1"/>
    </source>
</evidence>
<evidence type="ECO:0000313" key="5">
    <source>
        <dbReference type="Proteomes" id="UP000606889"/>
    </source>
</evidence>
<comment type="similarity">
    <text evidence="1">Belongs to the EamA transporter family.</text>
</comment>
<accession>A0ABR7EGI3</accession>
<keyword evidence="2" id="KW-0472">Membrane</keyword>
<dbReference type="RefSeq" id="WP_186858344.1">
    <property type="nucleotide sequence ID" value="NZ_JACOON010000006.1"/>
</dbReference>
<sequence length="141" mass="15244">MWNLAWPILLVVGANTFYNISTKSTPGGVNAFASLAVTYLVCFVLCIAMFFVTANQKNLVAEISKVNWTSFVLGISVVALEFGYISIYRAGWKVGTASLVANIILACVLVFVGLWLYKETLSPRKIAGIIVCGVGLFLIGK</sequence>
<keyword evidence="2" id="KW-1133">Transmembrane helix</keyword>
<keyword evidence="5" id="KW-1185">Reference proteome</keyword>
<evidence type="ECO:0000259" key="3">
    <source>
        <dbReference type="Pfam" id="PF00892"/>
    </source>
</evidence>
<name>A0ABR7EGI3_9FIRM</name>
<dbReference type="InterPro" id="IPR000620">
    <property type="entry name" value="EamA_dom"/>
</dbReference>
<reference evidence="4 5" key="1">
    <citation type="submission" date="2020-08" db="EMBL/GenBank/DDBJ databases">
        <title>Genome public.</title>
        <authorList>
            <person name="Liu C."/>
            <person name="Sun Q."/>
        </authorList>
    </citation>
    <scope>NUCLEOTIDE SEQUENCE [LARGE SCALE GENOMIC DNA]</scope>
    <source>
        <strain evidence="4 5">NSJ-35</strain>
    </source>
</reference>
<feature type="transmembrane region" description="Helical" evidence="2">
    <location>
        <begin position="32"/>
        <end position="54"/>
    </location>
</feature>
<dbReference type="Pfam" id="PF00892">
    <property type="entry name" value="EamA"/>
    <property type="match status" value="1"/>
</dbReference>
<evidence type="ECO:0000256" key="2">
    <source>
        <dbReference type="SAM" id="Phobius"/>
    </source>
</evidence>
<proteinExistence type="inferred from homology"/>
<dbReference type="Gene3D" id="1.10.3730.20">
    <property type="match status" value="1"/>
</dbReference>
<gene>
    <name evidence="4" type="ORF">H8S18_11100</name>
</gene>
<comment type="caution">
    <text evidence="4">The sequence shown here is derived from an EMBL/GenBank/DDBJ whole genome shotgun (WGS) entry which is preliminary data.</text>
</comment>
<organism evidence="4 5">
    <name type="scientific">Christensenella tenuis</name>
    <dbReference type="NCBI Taxonomy" id="2763033"/>
    <lineage>
        <taxon>Bacteria</taxon>
        <taxon>Bacillati</taxon>
        <taxon>Bacillota</taxon>
        <taxon>Clostridia</taxon>
        <taxon>Christensenellales</taxon>
        <taxon>Christensenellaceae</taxon>
        <taxon>Christensenella</taxon>
    </lineage>
</organism>
<feature type="transmembrane region" description="Helical" evidence="2">
    <location>
        <begin position="99"/>
        <end position="117"/>
    </location>
</feature>
<evidence type="ECO:0000256" key="1">
    <source>
        <dbReference type="ARBA" id="ARBA00007362"/>
    </source>
</evidence>
<keyword evidence="2" id="KW-0812">Transmembrane</keyword>
<dbReference type="Proteomes" id="UP000606889">
    <property type="component" value="Unassembled WGS sequence"/>
</dbReference>